<protein>
    <recommendedName>
        <fullName evidence="1">Aminoglycoside phosphotransferase domain-containing protein</fullName>
    </recommendedName>
</protein>
<dbReference type="Gene3D" id="3.90.1200.10">
    <property type="match status" value="1"/>
</dbReference>
<dbReference type="InterPro" id="IPR011009">
    <property type="entry name" value="Kinase-like_dom_sf"/>
</dbReference>
<proteinExistence type="predicted"/>
<feature type="domain" description="Aminoglycoside phosphotransferase" evidence="1">
    <location>
        <begin position="118"/>
        <end position="261"/>
    </location>
</feature>
<dbReference type="EMBL" id="BMMZ01000003">
    <property type="protein sequence ID" value="GGL56715.1"/>
    <property type="molecule type" value="Genomic_DNA"/>
</dbReference>
<evidence type="ECO:0000313" key="2">
    <source>
        <dbReference type="EMBL" id="GGL56715.1"/>
    </source>
</evidence>
<evidence type="ECO:0000259" key="1">
    <source>
        <dbReference type="Pfam" id="PF01636"/>
    </source>
</evidence>
<reference evidence="2" key="2">
    <citation type="submission" date="2020-09" db="EMBL/GenBank/DDBJ databases">
        <authorList>
            <person name="Sun Q."/>
            <person name="Zhou Y."/>
        </authorList>
    </citation>
    <scope>NUCLEOTIDE SEQUENCE</scope>
    <source>
        <strain evidence="2">CGMCC 4.7306</strain>
    </source>
</reference>
<dbReference type="Pfam" id="PF01636">
    <property type="entry name" value="APH"/>
    <property type="match status" value="1"/>
</dbReference>
<name>A0A917W2V5_9ACTN</name>
<accession>A0A917W2V5</accession>
<keyword evidence="3" id="KW-1185">Reference proteome</keyword>
<dbReference type="Proteomes" id="UP000613840">
    <property type="component" value="Unassembled WGS sequence"/>
</dbReference>
<sequence length="398" mass="43094">MGLLECAMIIPMNLSEAVAMLIGRPVELVDLLSEADRRNLVARLRVTSGADAGRTVIAKQTVGFDLPDTTEEDRLRFFREAAAATLLTRLAPGEHTPRCWGSDRSTGLMIFDDLGTDATLVQPLLDGSAGAARSAMISFVRRLAAIHGATAYRSADWDRTVTDLGAPAALLTEQVLARYGRGIDDGAQGLDRLQNELGLSPAGNPHGLAAELDSVKQTLTRPGPFTVLVHNDPCPDNVVITSSGARLLDFEFGRPGHALIDGLYPQLPFPSCWCCNRVPDDLGAELAWFYRADLAVRIPQAADDALYAEATVHVMAYWLLMSFESIAEDVPVESRTWGIASTRSRALTRLDTFIHTANATGRLSELAELAQRIRAELAVRWTEADQLPIYPGFSAAVG</sequence>
<dbReference type="AlphaFoldDB" id="A0A917W2V5"/>
<dbReference type="SUPFAM" id="SSF56112">
    <property type="entry name" value="Protein kinase-like (PK-like)"/>
    <property type="match status" value="1"/>
</dbReference>
<organism evidence="2 3">
    <name type="scientific">Microlunatus endophyticus</name>
    <dbReference type="NCBI Taxonomy" id="1716077"/>
    <lineage>
        <taxon>Bacteria</taxon>
        <taxon>Bacillati</taxon>
        <taxon>Actinomycetota</taxon>
        <taxon>Actinomycetes</taxon>
        <taxon>Propionibacteriales</taxon>
        <taxon>Propionibacteriaceae</taxon>
        <taxon>Microlunatus</taxon>
    </lineage>
</organism>
<dbReference type="InterPro" id="IPR002575">
    <property type="entry name" value="Aminoglycoside_PTrfase"/>
</dbReference>
<comment type="caution">
    <text evidence="2">The sequence shown here is derived from an EMBL/GenBank/DDBJ whole genome shotgun (WGS) entry which is preliminary data.</text>
</comment>
<reference evidence="2" key="1">
    <citation type="journal article" date="2014" name="Int. J. Syst. Evol. Microbiol.">
        <title>Complete genome sequence of Corynebacterium casei LMG S-19264T (=DSM 44701T), isolated from a smear-ripened cheese.</title>
        <authorList>
            <consortium name="US DOE Joint Genome Institute (JGI-PGF)"/>
            <person name="Walter F."/>
            <person name="Albersmeier A."/>
            <person name="Kalinowski J."/>
            <person name="Ruckert C."/>
        </authorList>
    </citation>
    <scope>NUCLEOTIDE SEQUENCE</scope>
    <source>
        <strain evidence="2">CGMCC 4.7306</strain>
    </source>
</reference>
<gene>
    <name evidence="2" type="ORF">GCM10011575_13940</name>
</gene>
<evidence type="ECO:0000313" key="3">
    <source>
        <dbReference type="Proteomes" id="UP000613840"/>
    </source>
</evidence>